<feature type="compositionally biased region" description="Polar residues" evidence="5">
    <location>
        <begin position="156"/>
        <end position="170"/>
    </location>
</feature>
<dbReference type="EMBL" id="LRGB01000389">
    <property type="protein sequence ID" value="KZS19415.1"/>
    <property type="molecule type" value="Genomic_DNA"/>
</dbReference>
<feature type="transmembrane region" description="Helical" evidence="6">
    <location>
        <begin position="454"/>
        <end position="475"/>
    </location>
</feature>
<name>A0A162Q783_9CRUS</name>
<evidence type="ECO:0000256" key="3">
    <source>
        <dbReference type="ARBA" id="ARBA00022989"/>
    </source>
</evidence>
<feature type="transmembrane region" description="Helical" evidence="6">
    <location>
        <begin position="640"/>
        <end position="659"/>
    </location>
</feature>
<protein>
    <submittedName>
        <fullName evidence="7">Uncharacterized protein</fullName>
    </submittedName>
</protein>
<evidence type="ECO:0000256" key="1">
    <source>
        <dbReference type="ARBA" id="ARBA00004141"/>
    </source>
</evidence>
<evidence type="ECO:0000256" key="5">
    <source>
        <dbReference type="SAM" id="MobiDB-lite"/>
    </source>
</evidence>
<feature type="transmembrane region" description="Helical" evidence="6">
    <location>
        <begin position="665"/>
        <end position="683"/>
    </location>
</feature>
<evidence type="ECO:0000256" key="2">
    <source>
        <dbReference type="ARBA" id="ARBA00022692"/>
    </source>
</evidence>
<evidence type="ECO:0000256" key="4">
    <source>
        <dbReference type="ARBA" id="ARBA00023136"/>
    </source>
</evidence>
<dbReference type="PANTHER" id="PTHR11003:SF352">
    <property type="entry name" value="BCDNA.GH04802-RELATED"/>
    <property type="match status" value="1"/>
</dbReference>
<feature type="transmembrane region" description="Helical" evidence="6">
    <location>
        <begin position="309"/>
        <end position="327"/>
    </location>
</feature>
<dbReference type="GO" id="GO:0030322">
    <property type="term" value="P:stabilization of membrane potential"/>
    <property type="evidence" value="ECO:0007669"/>
    <property type="project" value="TreeGrafter"/>
</dbReference>
<dbReference type="InterPro" id="IPR003280">
    <property type="entry name" value="2pore_dom_K_chnl"/>
</dbReference>
<sequence>MLIDKFLSNENGLVKPETIFSRPDENHNDHIHRHAECLKPYDPATARKSISRGLAYKLSIGGIVNKTKISPAEQQQSPAEVTDITDPAPASRSEQTPSGRTEFTPASRTEPAMNSRESAAANKMYGIPAGIDTLMDEEDEDPTVIYPTISADTAGGISNTGNGPRVNNNSGGVGSKINTGLGPGYGNGPVSDAKRQTSSVVKNTRPPQTWKAGKASADLVPVDPSKNISKEVPAKTWKAVRFTSTISRGSNTTASILVTKSVQTVSTAYKLRLNRWPVWSNNVDDEYYHGRPVAVEDVGYHHPLWMRRILSFVFSQFGIVLFLTSWISGHAALFQHLEQQPDVKLVNDVVASRNELVITLATELRQVFPYEMAWRRKIDDYFIKFEATLNNATARGYSTNRRAFYKWDYLDFLLFSFQLVTGQGNCHTGLHRLQKSVKKHTKERYGTDVPKTEWSLLLSIPCVLIGLPFMWLFLIDLGAKWADTLSSSIQRFRWNLARRYPDVVSLQNDTGMLQLPPSLRHLNQNGLERYNENAPVIRTYQNGNGGRMLPNGDAQDSRFYSHAQEENSPTVRSVWTVEPVTLAMEPEPSAKAAKLLDVPAADEVYHHATPWVATVFIVFYPFLGSLIFGYWGNLPFTTSFVLPLTSLILISPPILFTSFLWRTLFHVYVLIGWVLLIATFLLWHRSWRDILRNWAHDLSIKHSTKTYPLQMR</sequence>
<dbReference type="Proteomes" id="UP000076858">
    <property type="component" value="Unassembled WGS sequence"/>
</dbReference>
<feature type="transmembrane region" description="Helical" evidence="6">
    <location>
        <begin position="611"/>
        <end position="631"/>
    </location>
</feature>
<accession>A0A162Q783</accession>
<evidence type="ECO:0000256" key="6">
    <source>
        <dbReference type="SAM" id="Phobius"/>
    </source>
</evidence>
<feature type="region of interest" description="Disordered" evidence="5">
    <location>
        <begin position="69"/>
        <end position="121"/>
    </location>
</feature>
<dbReference type="GO" id="GO:0022841">
    <property type="term" value="F:potassium ion leak channel activity"/>
    <property type="evidence" value="ECO:0007669"/>
    <property type="project" value="TreeGrafter"/>
</dbReference>
<feature type="compositionally biased region" description="Polar residues" evidence="5">
    <location>
        <begin position="196"/>
        <end position="207"/>
    </location>
</feature>
<organism evidence="7 8">
    <name type="scientific">Daphnia magna</name>
    <dbReference type="NCBI Taxonomy" id="35525"/>
    <lineage>
        <taxon>Eukaryota</taxon>
        <taxon>Metazoa</taxon>
        <taxon>Ecdysozoa</taxon>
        <taxon>Arthropoda</taxon>
        <taxon>Crustacea</taxon>
        <taxon>Branchiopoda</taxon>
        <taxon>Diplostraca</taxon>
        <taxon>Cladocera</taxon>
        <taxon>Anomopoda</taxon>
        <taxon>Daphniidae</taxon>
        <taxon>Daphnia</taxon>
    </lineage>
</organism>
<keyword evidence="8" id="KW-1185">Reference proteome</keyword>
<comment type="caution">
    <text evidence="7">The sequence shown here is derived from an EMBL/GenBank/DDBJ whole genome shotgun (WGS) entry which is preliminary data.</text>
</comment>
<feature type="compositionally biased region" description="Polar residues" evidence="5">
    <location>
        <begin position="92"/>
        <end position="107"/>
    </location>
</feature>
<keyword evidence="2 6" id="KW-0812">Transmembrane</keyword>
<dbReference type="AlphaFoldDB" id="A0A162Q783"/>
<dbReference type="GO" id="GO:0005886">
    <property type="term" value="C:plasma membrane"/>
    <property type="evidence" value="ECO:0007669"/>
    <property type="project" value="TreeGrafter"/>
</dbReference>
<dbReference type="GO" id="GO:0015271">
    <property type="term" value="F:outward rectifier potassium channel activity"/>
    <property type="evidence" value="ECO:0007669"/>
    <property type="project" value="TreeGrafter"/>
</dbReference>
<dbReference type="PANTHER" id="PTHR11003">
    <property type="entry name" value="POTASSIUM CHANNEL, SUBFAMILY K"/>
    <property type="match status" value="1"/>
</dbReference>
<evidence type="ECO:0000313" key="8">
    <source>
        <dbReference type="Proteomes" id="UP000076858"/>
    </source>
</evidence>
<keyword evidence="3 6" id="KW-1133">Transmembrane helix</keyword>
<proteinExistence type="predicted"/>
<dbReference type="Gene3D" id="1.10.287.70">
    <property type="match status" value="1"/>
</dbReference>
<feature type="region of interest" description="Disordered" evidence="5">
    <location>
        <begin position="150"/>
        <end position="211"/>
    </location>
</feature>
<dbReference type="STRING" id="35525.A0A162Q783"/>
<comment type="subcellular location">
    <subcellularLocation>
        <location evidence="1">Membrane</location>
        <topology evidence="1">Multi-pass membrane protein</topology>
    </subcellularLocation>
</comment>
<gene>
    <name evidence="7" type="ORF">APZ42_014303</name>
</gene>
<reference evidence="7 8" key="1">
    <citation type="submission" date="2016-03" db="EMBL/GenBank/DDBJ databases">
        <title>EvidentialGene: Evidence-directed Construction of Genes on Genomes.</title>
        <authorList>
            <person name="Gilbert D.G."/>
            <person name="Choi J.-H."/>
            <person name="Mockaitis K."/>
            <person name="Colbourne J."/>
            <person name="Pfrender M."/>
        </authorList>
    </citation>
    <scope>NUCLEOTIDE SEQUENCE [LARGE SCALE GENOMIC DNA]</scope>
    <source>
        <strain evidence="7 8">Xinb3</strain>
        <tissue evidence="7">Complete organism</tissue>
    </source>
</reference>
<keyword evidence="4 6" id="KW-0472">Membrane</keyword>
<dbReference type="OrthoDB" id="6433782at2759"/>
<evidence type="ECO:0000313" key="7">
    <source>
        <dbReference type="EMBL" id="KZS19415.1"/>
    </source>
</evidence>